<accession>A0ABN7SLQ2</accession>
<evidence type="ECO:0000259" key="2">
    <source>
        <dbReference type="PROSITE" id="PS51498"/>
    </source>
</evidence>
<proteinExistence type="predicted"/>
<reference evidence="3 4" key="1">
    <citation type="submission" date="2021-04" db="EMBL/GenBank/DDBJ databases">
        <authorList>
            <person name="Bliznina A."/>
        </authorList>
    </citation>
    <scope>NUCLEOTIDE SEQUENCE [LARGE SCALE GENOMIC DNA]</scope>
</reference>
<dbReference type="InterPro" id="IPR018798">
    <property type="entry name" value="MVB12A/B"/>
</dbReference>
<name>A0ABN7SLQ2_OIKDI</name>
<gene>
    <name evidence="3" type="ORF">OKIOD_LOCUS8559</name>
</gene>
<evidence type="ECO:0000313" key="3">
    <source>
        <dbReference type="EMBL" id="CAG5100446.1"/>
    </source>
</evidence>
<dbReference type="InterPro" id="IPR023341">
    <property type="entry name" value="MABP"/>
</dbReference>
<dbReference type="Gene3D" id="2.100.10.50">
    <property type="match status" value="1"/>
</dbReference>
<keyword evidence="4" id="KW-1185">Reference proteome</keyword>
<organism evidence="3 4">
    <name type="scientific">Oikopleura dioica</name>
    <name type="common">Tunicate</name>
    <dbReference type="NCBI Taxonomy" id="34765"/>
    <lineage>
        <taxon>Eukaryota</taxon>
        <taxon>Metazoa</taxon>
        <taxon>Chordata</taxon>
        <taxon>Tunicata</taxon>
        <taxon>Appendicularia</taxon>
        <taxon>Copelata</taxon>
        <taxon>Oikopleuridae</taxon>
        <taxon>Oikopleura</taxon>
    </lineage>
</organism>
<dbReference type="PROSITE" id="PS51498">
    <property type="entry name" value="MABP"/>
    <property type="match status" value="1"/>
</dbReference>
<feature type="region of interest" description="Disordered" evidence="1">
    <location>
        <begin position="157"/>
        <end position="182"/>
    </location>
</feature>
<protein>
    <submittedName>
        <fullName evidence="3">Oidioi.mRNA.OKI2018_I69.XSR.g17001.t1.cds</fullName>
    </submittedName>
</protein>
<feature type="domain" description="MABP" evidence="2">
    <location>
        <begin position="1"/>
        <end position="146"/>
    </location>
</feature>
<evidence type="ECO:0000256" key="1">
    <source>
        <dbReference type="SAM" id="MobiDB-lite"/>
    </source>
</evidence>
<dbReference type="Proteomes" id="UP001158576">
    <property type="component" value="Chromosome XSR"/>
</dbReference>
<sequence length="242" mass="26571">MSFISNVFISSSLNGPHPPNSQIVSRTKEGNEADLYPRGGFFGLKNTKRYLVVEKNKTASEVVTDLCIIADDQNVPSGFTEIKRTLEKDDKCLHSTRLCVAKGSFHTSAKKVTDIAITSDDDFARNHLYTSAGKLNGLYLCFKVEVSNRLSEAKRASAAEKKRVAPPPPAAASPVSRSSRSPIASPLDGVQFSLHECVSNGVESAPKRALPKSTVPIQNQDEIISKYFYGFEIEEKALRRIH</sequence>
<evidence type="ECO:0000313" key="4">
    <source>
        <dbReference type="Proteomes" id="UP001158576"/>
    </source>
</evidence>
<dbReference type="InterPro" id="IPR040335">
    <property type="entry name" value="MVB12A"/>
</dbReference>
<dbReference type="PANTHER" id="PTHR31612">
    <property type="entry name" value="MULTIVESICULAR BODY SUBUNIT 12A"/>
    <property type="match status" value="1"/>
</dbReference>
<dbReference type="Pfam" id="PF10240">
    <property type="entry name" value="DUF2464"/>
    <property type="match status" value="1"/>
</dbReference>
<feature type="compositionally biased region" description="Low complexity" evidence="1">
    <location>
        <begin position="172"/>
        <end position="182"/>
    </location>
</feature>
<dbReference type="PANTHER" id="PTHR31612:SF2">
    <property type="entry name" value="MULTIVESICULAR BODY SUBUNIT 12A"/>
    <property type="match status" value="1"/>
</dbReference>
<dbReference type="EMBL" id="OU015569">
    <property type="protein sequence ID" value="CAG5100446.1"/>
    <property type="molecule type" value="Genomic_DNA"/>
</dbReference>